<evidence type="ECO:0000313" key="2">
    <source>
        <dbReference type="EMBL" id="ATP57839.1"/>
    </source>
</evidence>
<proteinExistence type="predicted"/>
<dbReference type="EMBL" id="CP024091">
    <property type="protein sequence ID" value="ATP57839.1"/>
    <property type="molecule type" value="Genomic_DNA"/>
</dbReference>
<dbReference type="Proteomes" id="UP000223749">
    <property type="component" value="Chromosome"/>
</dbReference>
<dbReference type="PANTHER" id="PTHR43102:SF2">
    <property type="entry name" value="GAF DOMAIN-CONTAINING PROTEIN"/>
    <property type="match status" value="1"/>
</dbReference>
<reference evidence="2 3" key="1">
    <citation type="submission" date="2017-10" db="EMBL/GenBank/DDBJ databases">
        <title>Whole genome of Pedobacter ginsengisoli T01R-27 isolated from tomato rhizosphere.</title>
        <authorList>
            <person name="Weon H.-Y."/>
            <person name="Lee S.A."/>
            <person name="Sang M.K."/>
            <person name="Song J."/>
        </authorList>
    </citation>
    <scope>NUCLEOTIDE SEQUENCE [LARGE SCALE GENOMIC DNA]</scope>
    <source>
        <strain evidence="2 3">T01R-27</strain>
    </source>
</reference>
<dbReference type="AlphaFoldDB" id="A0A2D1U895"/>
<evidence type="ECO:0000313" key="3">
    <source>
        <dbReference type="Proteomes" id="UP000223749"/>
    </source>
</evidence>
<organism evidence="2 3">
    <name type="scientific">Pedobacter ginsengisoli</name>
    <dbReference type="NCBI Taxonomy" id="363852"/>
    <lineage>
        <taxon>Bacteria</taxon>
        <taxon>Pseudomonadati</taxon>
        <taxon>Bacteroidota</taxon>
        <taxon>Sphingobacteriia</taxon>
        <taxon>Sphingobacteriales</taxon>
        <taxon>Sphingobacteriaceae</taxon>
        <taxon>Pedobacter</taxon>
    </lineage>
</organism>
<gene>
    <name evidence="2" type="ORF">CPT03_15920</name>
</gene>
<protein>
    <recommendedName>
        <fullName evidence="1">GAF domain-containing protein</fullName>
    </recommendedName>
</protein>
<dbReference type="RefSeq" id="WP_099439751.1">
    <property type="nucleotide sequence ID" value="NZ_CP024091.1"/>
</dbReference>
<accession>A0A2D1U895</accession>
<evidence type="ECO:0000259" key="1">
    <source>
        <dbReference type="Pfam" id="PF01590"/>
    </source>
</evidence>
<dbReference type="OrthoDB" id="9811889at2"/>
<dbReference type="PANTHER" id="PTHR43102">
    <property type="entry name" value="SLR1143 PROTEIN"/>
    <property type="match status" value="1"/>
</dbReference>
<feature type="domain" description="GAF" evidence="1">
    <location>
        <begin position="46"/>
        <end position="158"/>
    </location>
</feature>
<sequence>MIGTKVISPSEHNCLENLEQYEILNAKTDLVFDKLVAMMVKMWNVPLGIINFIDNPAVWGTAEQLENAVAYTSKDRNICSIAIQRDRVVKFEELTKNPGLILNPMVLGEHGLNFFASAPIITNSGLHVGTLCIASDQWKDFNSIEQEKLEFIATMVTNEMNRRMAVNAVA</sequence>
<dbReference type="SUPFAM" id="SSF55781">
    <property type="entry name" value="GAF domain-like"/>
    <property type="match status" value="1"/>
</dbReference>
<name>A0A2D1U895_9SPHI</name>
<dbReference type="KEGG" id="pgs:CPT03_15920"/>
<dbReference type="InterPro" id="IPR003018">
    <property type="entry name" value="GAF"/>
</dbReference>
<keyword evidence="3" id="KW-1185">Reference proteome</keyword>
<dbReference type="Pfam" id="PF01590">
    <property type="entry name" value="GAF"/>
    <property type="match status" value="1"/>
</dbReference>